<evidence type="ECO:0000256" key="2">
    <source>
        <dbReference type="ARBA" id="ARBA00005677"/>
    </source>
</evidence>
<dbReference type="AlphaFoldDB" id="A0A8K0SXD0"/>
<dbReference type="Proteomes" id="UP000813444">
    <property type="component" value="Unassembled WGS sequence"/>
</dbReference>
<keyword evidence="8" id="KW-1185">Reference proteome</keyword>
<sequence>MKAPQPPRIKTIEELEKGPYMVLRTPYQQLPVYRDWKSGGNRKLTLIRRIHGDRQLMATELAKDLNVQREDVAVNPRTHAILIKGDRFEDVKNWLLSKGF</sequence>
<dbReference type="Gene3D" id="3.30.780.10">
    <property type="entry name" value="SUI1-like domain"/>
    <property type="match status" value="1"/>
</dbReference>
<name>A0A8K0SXD0_9HYPO</name>
<keyword evidence="4" id="KW-0496">Mitochondrion</keyword>
<evidence type="ECO:0000256" key="5">
    <source>
        <dbReference type="ARBA" id="ARBA00023274"/>
    </source>
</evidence>
<evidence type="ECO:0000313" key="7">
    <source>
        <dbReference type="EMBL" id="KAH7322829.1"/>
    </source>
</evidence>
<dbReference type="InterPro" id="IPR007740">
    <property type="entry name" value="Ribosomal_mL49"/>
</dbReference>
<accession>A0A8K0SXD0</accession>
<gene>
    <name evidence="7" type="ORF">B0I35DRAFT_349973</name>
</gene>
<dbReference type="PANTHER" id="PTHR13477">
    <property type="entry name" value="MITOCHONDRIAL 39S RIBOSOMAL PROTEIN L49"/>
    <property type="match status" value="1"/>
</dbReference>
<reference evidence="7" key="1">
    <citation type="journal article" date="2021" name="Nat. Commun.">
        <title>Genetic determinants of endophytism in the Arabidopsis root mycobiome.</title>
        <authorList>
            <person name="Mesny F."/>
            <person name="Miyauchi S."/>
            <person name="Thiergart T."/>
            <person name="Pickel B."/>
            <person name="Atanasova L."/>
            <person name="Karlsson M."/>
            <person name="Huettel B."/>
            <person name="Barry K.W."/>
            <person name="Haridas S."/>
            <person name="Chen C."/>
            <person name="Bauer D."/>
            <person name="Andreopoulos W."/>
            <person name="Pangilinan J."/>
            <person name="LaButti K."/>
            <person name="Riley R."/>
            <person name="Lipzen A."/>
            <person name="Clum A."/>
            <person name="Drula E."/>
            <person name="Henrissat B."/>
            <person name="Kohler A."/>
            <person name="Grigoriev I.V."/>
            <person name="Martin F.M."/>
            <person name="Hacquard S."/>
        </authorList>
    </citation>
    <scope>NUCLEOTIDE SEQUENCE</scope>
    <source>
        <strain evidence="7">MPI-CAGE-CH-0235</strain>
    </source>
</reference>
<dbReference type="EMBL" id="JAGPNK010000004">
    <property type="protein sequence ID" value="KAH7322829.1"/>
    <property type="molecule type" value="Genomic_DNA"/>
</dbReference>
<dbReference type="GO" id="GO:0006412">
    <property type="term" value="P:translation"/>
    <property type="evidence" value="ECO:0007669"/>
    <property type="project" value="InterPro"/>
</dbReference>
<dbReference type="GO" id="GO:0003735">
    <property type="term" value="F:structural constituent of ribosome"/>
    <property type="evidence" value="ECO:0007669"/>
    <property type="project" value="InterPro"/>
</dbReference>
<dbReference type="Pfam" id="PF05046">
    <property type="entry name" value="Img2"/>
    <property type="match status" value="1"/>
</dbReference>
<comment type="similarity">
    <text evidence="2">Belongs to the mitochondrion-specific ribosomal protein mL49 family.</text>
</comment>
<comment type="caution">
    <text evidence="7">The sequence shown here is derived from an EMBL/GenBank/DDBJ whole genome shotgun (WGS) entry which is preliminary data.</text>
</comment>
<dbReference type="PANTHER" id="PTHR13477:SF0">
    <property type="entry name" value="LARGE RIBOSOMAL SUBUNIT PROTEIN ML49"/>
    <property type="match status" value="1"/>
</dbReference>
<proteinExistence type="inferred from homology"/>
<keyword evidence="5" id="KW-0687">Ribonucleoprotein</keyword>
<evidence type="ECO:0000256" key="6">
    <source>
        <dbReference type="ARBA" id="ARBA00035191"/>
    </source>
</evidence>
<evidence type="ECO:0000256" key="1">
    <source>
        <dbReference type="ARBA" id="ARBA00004173"/>
    </source>
</evidence>
<dbReference type="GO" id="GO:0005762">
    <property type="term" value="C:mitochondrial large ribosomal subunit"/>
    <property type="evidence" value="ECO:0007669"/>
    <property type="project" value="TreeGrafter"/>
</dbReference>
<evidence type="ECO:0000256" key="3">
    <source>
        <dbReference type="ARBA" id="ARBA00022980"/>
    </source>
</evidence>
<dbReference type="OrthoDB" id="19439at2759"/>
<comment type="subcellular location">
    <subcellularLocation>
        <location evidence="1">Mitochondrion</location>
    </subcellularLocation>
</comment>
<organism evidence="7 8">
    <name type="scientific">Stachybotrys elegans</name>
    <dbReference type="NCBI Taxonomy" id="80388"/>
    <lineage>
        <taxon>Eukaryota</taxon>
        <taxon>Fungi</taxon>
        <taxon>Dikarya</taxon>
        <taxon>Ascomycota</taxon>
        <taxon>Pezizomycotina</taxon>
        <taxon>Sordariomycetes</taxon>
        <taxon>Hypocreomycetidae</taxon>
        <taxon>Hypocreales</taxon>
        <taxon>Stachybotryaceae</taxon>
        <taxon>Stachybotrys</taxon>
    </lineage>
</organism>
<keyword evidence="3 7" id="KW-0689">Ribosomal protein</keyword>
<protein>
    <recommendedName>
        <fullName evidence="6">Large ribosomal subunit protein mL49</fullName>
    </recommendedName>
</protein>
<evidence type="ECO:0000313" key="8">
    <source>
        <dbReference type="Proteomes" id="UP000813444"/>
    </source>
</evidence>
<evidence type="ECO:0000256" key="4">
    <source>
        <dbReference type="ARBA" id="ARBA00023128"/>
    </source>
</evidence>